<evidence type="ECO:0000313" key="1">
    <source>
        <dbReference type="EMBL" id="MBO0510432.1"/>
    </source>
</evidence>
<accession>A0A939F3J5</accession>
<sequence length="219" mass="24093">MGVKIRSRLERVCGEHRAVFIERRRLDADRTIGGFVLETNQDWTLMAPLTGLAPDGWIALRTADVTEVSVKGERDVAMRWLKHKGTWPAQPPSDGFPLTDARSIIEAVSDRWGLVGLSHEADDMDCLHIGAVERAAPKKVRLRELDAKTRWAVRATKLRYADITRIDFNDAYMTALGTLAEPAPGQLYRHRAVSGSTATVHVIAKGTGTHGSTGTADGR</sequence>
<comment type="caution">
    <text evidence="1">The sequence shown here is derived from an EMBL/GenBank/DDBJ whole genome shotgun (WGS) entry which is preliminary data.</text>
</comment>
<proteinExistence type="predicted"/>
<reference evidence="1" key="1">
    <citation type="submission" date="2021-03" db="EMBL/GenBank/DDBJ databases">
        <title>Streptomyces poriferae sp. nov., a novel marine sponge-derived Actinobacteria species with anti-MRSA activity.</title>
        <authorList>
            <person name="Sandoval-Powers M."/>
            <person name="Kralova S."/>
            <person name="Nguyen G.-S."/>
            <person name="Fawwal D."/>
            <person name="Degnes K."/>
            <person name="Klinkenberg G."/>
            <person name="Sletta H."/>
            <person name="Wentzel A."/>
            <person name="Liles M.R."/>
        </authorList>
    </citation>
    <scope>NUCLEOTIDE SEQUENCE</scope>
    <source>
        <strain evidence="1">DSM 41794</strain>
    </source>
</reference>
<keyword evidence="2" id="KW-1185">Reference proteome</keyword>
<name>A0A939F3J5_9ACTN</name>
<evidence type="ECO:0000313" key="2">
    <source>
        <dbReference type="Proteomes" id="UP000664167"/>
    </source>
</evidence>
<dbReference type="AlphaFoldDB" id="A0A939F3J5"/>
<protein>
    <submittedName>
        <fullName evidence="1">Uncharacterized protein</fullName>
    </submittedName>
</protein>
<organism evidence="1 2">
    <name type="scientific">Streptomyces beijiangensis</name>
    <dbReference type="NCBI Taxonomy" id="163361"/>
    <lineage>
        <taxon>Bacteria</taxon>
        <taxon>Bacillati</taxon>
        <taxon>Actinomycetota</taxon>
        <taxon>Actinomycetes</taxon>
        <taxon>Kitasatosporales</taxon>
        <taxon>Streptomycetaceae</taxon>
        <taxon>Streptomyces</taxon>
    </lineage>
</organism>
<dbReference type="RefSeq" id="WP_206959231.1">
    <property type="nucleotide sequence ID" value="NZ_BAAAJJ010000008.1"/>
</dbReference>
<gene>
    <name evidence="1" type="ORF">J0695_01190</name>
</gene>
<dbReference type="Proteomes" id="UP000664167">
    <property type="component" value="Unassembled WGS sequence"/>
</dbReference>
<dbReference type="EMBL" id="JAFLRJ010000007">
    <property type="protein sequence ID" value="MBO0510432.1"/>
    <property type="molecule type" value="Genomic_DNA"/>
</dbReference>